<evidence type="ECO:0000256" key="7">
    <source>
        <dbReference type="ARBA" id="ARBA00023033"/>
    </source>
</evidence>
<keyword evidence="11" id="KW-1185">Reference proteome</keyword>
<evidence type="ECO:0000256" key="6">
    <source>
        <dbReference type="ARBA" id="ARBA00023004"/>
    </source>
</evidence>
<dbReference type="RefSeq" id="WP_113696672.1">
    <property type="nucleotide sequence ID" value="NZ_CP015163.1"/>
</dbReference>
<evidence type="ECO:0000256" key="4">
    <source>
        <dbReference type="ARBA" id="ARBA00022723"/>
    </source>
</evidence>
<dbReference type="Gene3D" id="1.10.630.10">
    <property type="entry name" value="Cytochrome P450"/>
    <property type="match status" value="1"/>
</dbReference>
<evidence type="ECO:0000256" key="1">
    <source>
        <dbReference type="ARBA" id="ARBA00004660"/>
    </source>
</evidence>
<gene>
    <name evidence="10" type="ORF">A4R43_38425</name>
</gene>
<proteinExistence type="inferred from homology"/>
<dbReference type="KEGG" id="aab:A4R43_38425"/>
<dbReference type="EMBL" id="CP015163">
    <property type="protein sequence ID" value="AXB47614.1"/>
    <property type="molecule type" value="Genomic_DNA"/>
</dbReference>
<dbReference type="PANTHER" id="PTHR46696:SF1">
    <property type="entry name" value="CYTOCHROME P450 YJIB-RELATED"/>
    <property type="match status" value="1"/>
</dbReference>
<dbReference type="PRINTS" id="PR00359">
    <property type="entry name" value="BP450"/>
</dbReference>
<organism evidence="10 11">
    <name type="scientific">Amycolatopsis albispora</name>
    <dbReference type="NCBI Taxonomy" id="1804986"/>
    <lineage>
        <taxon>Bacteria</taxon>
        <taxon>Bacillati</taxon>
        <taxon>Actinomycetota</taxon>
        <taxon>Actinomycetes</taxon>
        <taxon>Pseudonocardiales</taxon>
        <taxon>Pseudonocardiaceae</taxon>
        <taxon>Amycolatopsis</taxon>
    </lineage>
</organism>
<keyword evidence="6 9" id="KW-0408">Iron</keyword>
<name>A0A344LHU0_9PSEU</name>
<dbReference type="CDD" id="cd11030">
    <property type="entry name" value="CYP105-like"/>
    <property type="match status" value="1"/>
</dbReference>
<keyword evidence="4 9" id="KW-0479">Metal-binding</keyword>
<dbReference type="Proteomes" id="UP000250434">
    <property type="component" value="Chromosome"/>
</dbReference>
<reference evidence="10 11" key="1">
    <citation type="submission" date="2016-04" db="EMBL/GenBank/DDBJ databases">
        <title>Complete genome sequence and analysis of deep-sea sediment isolate, Amycolatopsis sp. WP1.</title>
        <authorList>
            <person name="Wang H."/>
            <person name="Chen S."/>
            <person name="Wu Q."/>
        </authorList>
    </citation>
    <scope>NUCLEOTIDE SEQUENCE [LARGE SCALE GENOMIC DNA]</scope>
    <source>
        <strain evidence="10 11">WP1</strain>
    </source>
</reference>
<dbReference type="PROSITE" id="PS00086">
    <property type="entry name" value="CYTOCHROME_P450"/>
    <property type="match status" value="1"/>
</dbReference>
<evidence type="ECO:0000256" key="9">
    <source>
        <dbReference type="RuleBase" id="RU000461"/>
    </source>
</evidence>
<comment type="pathway">
    <text evidence="1">Antibiotic biosynthesis; vancomycin biosynthesis.</text>
</comment>
<dbReference type="PRINTS" id="PR00385">
    <property type="entry name" value="P450"/>
</dbReference>
<dbReference type="InterPro" id="IPR017972">
    <property type="entry name" value="Cyt_P450_CS"/>
</dbReference>
<dbReference type="GO" id="GO:0016705">
    <property type="term" value="F:oxidoreductase activity, acting on paired donors, with incorporation or reduction of molecular oxygen"/>
    <property type="evidence" value="ECO:0007669"/>
    <property type="project" value="InterPro"/>
</dbReference>
<comment type="similarity">
    <text evidence="2 9">Belongs to the cytochrome P450 family.</text>
</comment>
<evidence type="ECO:0000313" key="11">
    <source>
        <dbReference type="Proteomes" id="UP000250434"/>
    </source>
</evidence>
<keyword evidence="5 9" id="KW-0560">Oxidoreductase</keyword>
<evidence type="ECO:0000256" key="8">
    <source>
        <dbReference type="ARBA" id="ARBA00055433"/>
    </source>
</evidence>
<protein>
    <recommendedName>
        <fullName evidence="12">Cytochrome</fullName>
    </recommendedName>
</protein>
<accession>A0A344LHU0</accession>
<keyword evidence="3 9" id="KW-0349">Heme</keyword>
<evidence type="ECO:0000256" key="2">
    <source>
        <dbReference type="ARBA" id="ARBA00010617"/>
    </source>
</evidence>
<keyword evidence="7 9" id="KW-0503">Monooxygenase</keyword>
<dbReference type="InterPro" id="IPR036396">
    <property type="entry name" value="Cyt_P450_sf"/>
</dbReference>
<dbReference type="GO" id="GO:0005506">
    <property type="term" value="F:iron ion binding"/>
    <property type="evidence" value="ECO:0007669"/>
    <property type="project" value="InterPro"/>
</dbReference>
<comment type="function">
    <text evidence="8">Involved in the coupling of aromatic side chains of the heptapeptide of vancomycin.</text>
</comment>
<dbReference type="FunFam" id="1.10.630.10:FF:000018">
    <property type="entry name" value="Cytochrome P450 monooxygenase"/>
    <property type="match status" value="1"/>
</dbReference>
<dbReference type="GO" id="GO:0004497">
    <property type="term" value="F:monooxygenase activity"/>
    <property type="evidence" value="ECO:0007669"/>
    <property type="project" value="UniProtKB-KW"/>
</dbReference>
<evidence type="ECO:0000313" key="10">
    <source>
        <dbReference type="EMBL" id="AXB47614.1"/>
    </source>
</evidence>
<dbReference type="PANTHER" id="PTHR46696">
    <property type="entry name" value="P450, PUTATIVE (EUROFUNG)-RELATED"/>
    <property type="match status" value="1"/>
</dbReference>
<evidence type="ECO:0008006" key="12">
    <source>
        <dbReference type="Google" id="ProtNLM"/>
    </source>
</evidence>
<evidence type="ECO:0000256" key="5">
    <source>
        <dbReference type="ARBA" id="ARBA00023002"/>
    </source>
</evidence>
<dbReference type="InterPro" id="IPR001128">
    <property type="entry name" value="Cyt_P450"/>
</dbReference>
<sequence length="404" mass="44687">MNEALAAKQTCPFPMARDADHVLDLPLDYRRLRREEPIVRVTLPSGEVAWLVSRYADVKLVLSDERFSSKVAAPGFPKGFYFPVDPQPGAFVAVDPPEHTRYRRMIMGQFTKKRAESLRPEIQQIVDEHIDKLLAGPKPVNLVTTFARPIPLMVVCDLLGVPYSDRLAFGRWINTLVEANPSPAARNASAAALFGYMNKLVADKERKPTDDVLGRLASEQIRKGELSRNEAVVIGMMLLSAGYDTTASSLSLSVLSLLQNPDQMKLLREDPDVTVSAVEELLRHQNVMQHGVARVAVEDVELAGQTVRAGEGVIALTSSADRDDEMYPDADRLDLTRGGSNPLAFGYGIHSCIAKFLARVEMQIALGTLVRRIPTLELAAKPEELEFRNPSAMVYSVNELPVTW</sequence>
<dbReference type="AlphaFoldDB" id="A0A344LHU0"/>
<evidence type="ECO:0000256" key="3">
    <source>
        <dbReference type="ARBA" id="ARBA00022617"/>
    </source>
</evidence>
<dbReference type="InterPro" id="IPR002397">
    <property type="entry name" value="Cyt_P450_B"/>
</dbReference>
<dbReference type="Pfam" id="PF00067">
    <property type="entry name" value="p450"/>
    <property type="match status" value="1"/>
</dbReference>
<dbReference type="OrthoDB" id="3664945at2"/>
<dbReference type="SUPFAM" id="SSF48264">
    <property type="entry name" value="Cytochrome P450"/>
    <property type="match status" value="1"/>
</dbReference>
<dbReference type="GO" id="GO:0020037">
    <property type="term" value="F:heme binding"/>
    <property type="evidence" value="ECO:0007669"/>
    <property type="project" value="InterPro"/>
</dbReference>